<evidence type="ECO:0000313" key="4">
    <source>
        <dbReference type="EMBL" id="KAA0190474.1"/>
    </source>
</evidence>
<organism evidence="4 5">
    <name type="scientific">Fasciolopsis buskii</name>
    <dbReference type="NCBI Taxonomy" id="27845"/>
    <lineage>
        <taxon>Eukaryota</taxon>
        <taxon>Metazoa</taxon>
        <taxon>Spiralia</taxon>
        <taxon>Lophotrochozoa</taxon>
        <taxon>Platyhelminthes</taxon>
        <taxon>Trematoda</taxon>
        <taxon>Digenea</taxon>
        <taxon>Plagiorchiida</taxon>
        <taxon>Echinostomata</taxon>
        <taxon>Echinostomatoidea</taxon>
        <taxon>Fasciolidae</taxon>
        <taxon>Fasciolopsis</taxon>
    </lineage>
</organism>
<evidence type="ECO:0000313" key="5">
    <source>
        <dbReference type="Proteomes" id="UP000728185"/>
    </source>
</evidence>
<protein>
    <recommendedName>
        <fullName evidence="2">Cysteine-rich DPF motif domain-containing protein 1</fullName>
    </recommendedName>
</protein>
<dbReference type="Proteomes" id="UP000728185">
    <property type="component" value="Unassembled WGS sequence"/>
</dbReference>
<dbReference type="AlphaFoldDB" id="A0A8E0VIP4"/>
<evidence type="ECO:0000256" key="1">
    <source>
        <dbReference type="ARBA" id="ARBA00007917"/>
    </source>
</evidence>
<dbReference type="InterPro" id="IPR018785">
    <property type="entry name" value="CDPF1_dom"/>
</dbReference>
<comment type="caution">
    <text evidence="4">The sequence shown here is derived from an EMBL/GenBank/DDBJ whole genome shotgun (WGS) entry which is preliminary data.</text>
</comment>
<dbReference type="Pfam" id="PF10170">
    <property type="entry name" value="C6_DPF"/>
    <property type="match status" value="1"/>
</dbReference>
<name>A0A8E0VIP4_9TREM</name>
<dbReference type="PANTHER" id="PTHR31849:SF1">
    <property type="entry name" value="CYSTEINE-RICH DPF MOTIF DOMAIN-CONTAINING PROTEIN 1"/>
    <property type="match status" value="1"/>
</dbReference>
<gene>
    <name evidence="4" type="ORF">FBUS_07182</name>
</gene>
<dbReference type="PRINTS" id="PR01995">
    <property type="entry name" value="UPF0595"/>
</dbReference>
<dbReference type="EMBL" id="LUCM01007025">
    <property type="protein sequence ID" value="KAA0190474.1"/>
    <property type="molecule type" value="Genomic_DNA"/>
</dbReference>
<accession>A0A8E0VIP4</accession>
<dbReference type="OrthoDB" id="191995at2759"/>
<dbReference type="PANTHER" id="PTHR31849">
    <property type="entry name" value="CYSTEINE-RICH PDF MOTIF DOMAIN-CONTAINING PROTEIN 1"/>
    <property type="match status" value="1"/>
</dbReference>
<reference evidence="4" key="1">
    <citation type="submission" date="2019-05" db="EMBL/GenBank/DDBJ databases">
        <title>Annotation for the trematode Fasciolopsis buski.</title>
        <authorList>
            <person name="Choi Y.-J."/>
        </authorList>
    </citation>
    <scope>NUCLEOTIDE SEQUENCE</scope>
    <source>
        <strain evidence="4">HT</strain>
        <tissue evidence="4">Whole worm</tissue>
    </source>
</reference>
<sequence>MNSSDTQLFCCSVCNFLIPFDTKGRKSKFLSSDVHILEDVYIMRDPFADDNLGGIIIGADCLICKKMVCVSPACSTFLKERYCRFCYAKHQKSSRHSFEVVCLFARFYTNLF</sequence>
<dbReference type="InterPro" id="IPR042426">
    <property type="entry name" value="CDPF1"/>
</dbReference>
<feature type="domain" description="Cysteine-rich DPF motif" evidence="3">
    <location>
        <begin position="9"/>
        <end position="93"/>
    </location>
</feature>
<keyword evidence="5" id="KW-1185">Reference proteome</keyword>
<proteinExistence type="inferred from homology"/>
<evidence type="ECO:0000259" key="3">
    <source>
        <dbReference type="Pfam" id="PF10170"/>
    </source>
</evidence>
<evidence type="ECO:0000256" key="2">
    <source>
        <dbReference type="ARBA" id="ARBA00014801"/>
    </source>
</evidence>
<comment type="similarity">
    <text evidence="1">Belongs to the CDPF1 family.</text>
</comment>